<dbReference type="GO" id="GO:0046872">
    <property type="term" value="F:metal ion binding"/>
    <property type="evidence" value="ECO:0007669"/>
    <property type="project" value="UniProtKB-KW"/>
</dbReference>
<proteinExistence type="predicted"/>
<keyword evidence="5" id="KW-1185">Reference proteome</keyword>
<evidence type="ECO:0000313" key="4">
    <source>
        <dbReference type="EMBL" id="GGQ32934.1"/>
    </source>
</evidence>
<evidence type="ECO:0000256" key="1">
    <source>
        <dbReference type="ARBA" id="ARBA00001968"/>
    </source>
</evidence>
<accession>A0A918EPG8</accession>
<evidence type="ECO:0000256" key="2">
    <source>
        <dbReference type="ARBA" id="ARBA00022723"/>
    </source>
</evidence>
<dbReference type="InterPro" id="IPR027806">
    <property type="entry name" value="HARBI1_dom"/>
</dbReference>
<organism evidence="4 5">
    <name type="scientific">Streptomyces roseolilacinus</name>
    <dbReference type="NCBI Taxonomy" id="66904"/>
    <lineage>
        <taxon>Bacteria</taxon>
        <taxon>Bacillati</taxon>
        <taxon>Actinomycetota</taxon>
        <taxon>Actinomycetes</taxon>
        <taxon>Kitasatosporales</taxon>
        <taxon>Streptomycetaceae</taxon>
        <taxon>Streptomyces</taxon>
    </lineage>
</organism>
<feature type="domain" description="DDE Tnp4" evidence="3">
    <location>
        <begin position="70"/>
        <end position="162"/>
    </location>
</feature>
<evidence type="ECO:0000313" key="5">
    <source>
        <dbReference type="Proteomes" id="UP000654123"/>
    </source>
</evidence>
<dbReference type="Pfam" id="PF13359">
    <property type="entry name" value="DDE_Tnp_4"/>
    <property type="match status" value="1"/>
</dbReference>
<name>A0A918EPG8_9ACTN</name>
<sequence length="188" mass="20816">MLVQLRKSETLPSLAAGFSVSASTVWRYVDAALTGLGKVDGILIPIDQIAAVLLDEAPQARHECASHRPPDGTPPWFSRATLGRTHNLAVSRAYGILQACLIREILVLVDRAYQGAGITVRNPYKNHREQPEDYQQFNRDHARLRAPGERAFAQLKPSRILHRARCCTRRTGIIVQAVHTPLTCSYAG</sequence>
<dbReference type="Proteomes" id="UP000654123">
    <property type="component" value="Unassembled WGS sequence"/>
</dbReference>
<protein>
    <submittedName>
        <fullName evidence="4">IS5 family transposase</fullName>
    </submittedName>
</protein>
<comment type="cofactor">
    <cofactor evidence="1">
        <name>a divalent metal cation</name>
        <dbReference type="ChEBI" id="CHEBI:60240"/>
    </cofactor>
</comment>
<dbReference type="EMBL" id="BMSV01000020">
    <property type="protein sequence ID" value="GGQ32934.1"/>
    <property type="molecule type" value="Genomic_DNA"/>
</dbReference>
<dbReference type="AlphaFoldDB" id="A0A918EPG8"/>
<reference evidence="4" key="1">
    <citation type="journal article" date="2014" name="Int. J. Syst. Evol. Microbiol.">
        <title>Complete genome sequence of Corynebacterium casei LMG S-19264T (=DSM 44701T), isolated from a smear-ripened cheese.</title>
        <authorList>
            <consortium name="US DOE Joint Genome Institute (JGI-PGF)"/>
            <person name="Walter F."/>
            <person name="Albersmeier A."/>
            <person name="Kalinowski J."/>
            <person name="Ruckert C."/>
        </authorList>
    </citation>
    <scope>NUCLEOTIDE SEQUENCE</scope>
    <source>
        <strain evidence="4">JCM 4335</strain>
    </source>
</reference>
<comment type="caution">
    <text evidence="4">The sequence shown here is derived from an EMBL/GenBank/DDBJ whole genome shotgun (WGS) entry which is preliminary data.</text>
</comment>
<gene>
    <name evidence="4" type="ORF">GCM10010249_59360</name>
</gene>
<reference evidence="4" key="2">
    <citation type="submission" date="2020-09" db="EMBL/GenBank/DDBJ databases">
        <authorList>
            <person name="Sun Q."/>
            <person name="Ohkuma M."/>
        </authorList>
    </citation>
    <scope>NUCLEOTIDE SEQUENCE</scope>
    <source>
        <strain evidence="4">JCM 4335</strain>
    </source>
</reference>
<keyword evidence="2" id="KW-0479">Metal-binding</keyword>
<evidence type="ECO:0000259" key="3">
    <source>
        <dbReference type="Pfam" id="PF13359"/>
    </source>
</evidence>